<dbReference type="Proteomes" id="UP001437460">
    <property type="component" value="Unassembled WGS sequence"/>
</dbReference>
<dbReference type="Gene3D" id="3.40.710.10">
    <property type="entry name" value="DD-peptidase/beta-lactamase superfamily"/>
    <property type="match status" value="1"/>
</dbReference>
<dbReference type="PANTHER" id="PTHR21581:SF33">
    <property type="entry name" value="D-ALANYL-D-ALANINE CARBOXYPEPTIDASE DACB"/>
    <property type="match status" value="1"/>
</dbReference>
<gene>
    <name evidence="11" type="ORF">WMO41_10795</name>
</gene>
<feature type="region of interest" description="Disordered" evidence="8">
    <location>
        <begin position="346"/>
        <end position="378"/>
    </location>
</feature>
<evidence type="ECO:0000256" key="1">
    <source>
        <dbReference type="ARBA" id="ARBA00007164"/>
    </source>
</evidence>
<organism evidence="11 12">
    <name type="scientific">Ventrimonas faecis</name>
    <dbReference type="NCBI Taxonomy" id="3133170"/>
    <lineage>
        <taxon>Bacteria</taxon>
        <taxon>Bacillati</taxon>
        <taxon>Bacillota</taxon>
        <taxon>Clostridia</taxon>
        <taxon>Lachnospirales</taxon>
        <taxon>Lachnospiraceae</taxon>
        <taxon>Ventrimonas</taxon>
    </lineage>
</organism>
<feature type="domain" description="Peptidase S11 D-alanyl-D-alanine carboxypeptidase A N-terminal" evidence="10">
    <location>
        <begin position="2"/>
        <end position="232"/>
    </location>
</feature>
<sequence>MAEAGIVMDMDSGAILYGQNIHLPYYPASITKILTALIVLENCNLQDTVTFSTTAVNQVEADSGNKISVVAGDELSVEDCLYSLLLVSCNQAANALAEHTAGSIPAFVDMMNEKLVELGCQESHFENPSGLNNDNQYVSAYDMALIAQAAYDNDTLVEISSSTTHKIAPTTQNPDGFTIRGEHRLCVTEDPSSPYYYPEAVAGKTGYLIKAGNTLVTYAVKDNRRLVSVILKGQPRQYFVDGKALLEFGFRSFQDYTVADYESRYVTGNETINLDKGSFQASDLMIDPDSVITLPNGATFEDADISLGALPEISPDNAVALLTYSYNDRTIGTAYLLAKDGVTIDGDDPDTETAPSDTDASNTAASVATASNAEKPQRPHKNISVAGVLITMLIVLLALGMIGLVSWFIYSKKKEARLLAERRERRRQRLKRSGDEEEFERLLNEYKNKKK</sequence>
<dbReference type="RefSeq" id="WP_349229759.1">
    <property type="nucleotide sequence ID" value="NZ_JBBMFJ010000022.1"/>
</dbReference>
<evidence type="ECO:0000256" key="9">
    <source>
        <dbReference type="SAM" id="Phobius"/>
    </source>
</evidence>
<reference evidence="11 12" key="1">
    <citation type="submission" date="2024-03" db="EMBL/GenBank/DDBJ databases">
        <title>Human intestinal bacterial collection.</title>
        <authorList>
            <person name="Pauvert C."/>
            <person name="Hitch T.C.A."/>
            <person name="Clavel T."/>
        </authorList>
    </citation>
    <scope>NUCLEOTIDE SEQUENCE [LARGE SCALE GENOMIC DNA]</scope>
    <source>
        <strain evidence="11 12">CLA-AP-H27</strain>
    </source>
</reference>
<dbReference type="PANTHER" id="PTHR21581">
    <property type="entry name" value="D-ALANYL-D-ALANINE CARBOXYPEPTIDASE"/>
    <property type="match status" value="1"/>
</dbReference>
<evidence type="ECO:0000256" key="6">
    <source>
        <dbReference type="ARBA" id="ARBA00023316"/>
    </source>
</evidence>
<dbReference type="EMBL" id="JBBMFJ010000022">
    <property type="protein sequence ID" value="MEQ2563641.1"/>
    <property type="molecule type" value="Genomic_DNA"/>
</dbReference>
<evidence type="ECO:0000313" key="11">
    <source>
        <dbReference type="EMBL" id="MEQ2563641.1"/>
    </source>
</evidence>
<dbReference type="InterPro" id="IPR001967">
    <property type="entry name" value="Peptidase_S11_N"/>
</dbReference>
<keyword evidence="5" id="KW-0573">Peptidoglycan synthesis</keyword>
<protein>
    <submittedName>
        <fullName evidence="11">D-alanyl-D-alanine carboxypeptidase family protein</fullName>
        <ecNumber evidence="11">3.4.-.-</ecNumber>
    </submittedName>
</protein>
<feature type="transmembrane region" description="Helical" evidence="9">
    <location>
        <begin position="385"/>
        <end position="410"/>
    </location>
</feature>
<keyword evidence="6" id="KW-0961">Cell wall biogenesis/degradation</keyword>
<dbReference type="InterPro" id="IPR012338">
    <property type="entry name" value="Beta-lactam/transpept-like"/>
</dbReference>
<dbReference type="InterPro" id="IPR018044">
    <property type="entry name" value="Peptidase_S11"/>
</dbReference>
<keyword evidence="3 11" id="KW-0378">Hydrolase</keyword>
<evidence type="ECO:0000313" key="12">
    <source>
        <dbReference type="Proteomes" id="UP001437460"/>
    </source>
</evidence>
<proteinExistence type="inferred from homology"/>
<feature type="compositionally biased region" description="Low complexity" evidence="8">
    <location>
        <begin position="353"/>
        <end position="373"/>
    </location>
</feature>
<dbReference type="SUPFAM" id="SSF56601">
    <property type="entry name" value="beta-lactamase/transpeptidase-like"/>
    <property type="match status" value="1"/>
</dbReference>
<evidence type="ECO:0000256" key="3">
    <source>
        <dbReference type="ARBA" id="ARBA00022801"/>
    </source>
</evidence>
<keyword evidence="2" id="KW-0732">Signal</keyword>
<keyword evidence="11" id="KW-0645">Protease</keyword>
<keyword evidence="9" id="KW-0812">Transmembrane</keyword>
<comment type="caution">
    <text evidence="11">The sequence shown here is derived from an EMBL/GenBank/DDBJ whole genome shotgun (WGS) entry which is preliminary data.</text>
</comment>
<dbReference type="PRINTS" id="PR00725">
    <property type="entry name" value="DADACBPTASE1"/>
</dbReference>
<keyword evidence="9" id="KW-0472">Membrane</keyword>
<keyword evidence="11" id="KW-0121">Carboxypeptidase</keyword>
<accession>A0ABV1HNI6</accession>
<evidence type="ECO:0000256" key="5">
    <source>
        <dbReference type="ARBA" id="ARBA00022984"/>
    </source>
</evidence>
<name>A0ABV1HNI6_9FIRM</name>
<comment type="similarity">
    <text evidence="1 7">Belongs to the peptidase S11 family.</text>
</comment>
<dbReference type="GO" id="GO:0004180">
    <property type="term" value="F:carboxypeptidase activity"/>
    <property type="evidence" value="ECO:0007669"/>
    <property type="project" value="UniProtKB-KW"/>
</dbReference>
<evidence type="ECO:0000256" key="8">
    <source>
        <dbReference type="SAM" id="MobiDB-lite"/>
    </source>
</evidence>
<evidence type="ECO:0000259" key="10">
    <source>
        <dbReference type="Pfam" id="PF00768"/>
    </source>
</evidence>
<evidence type="ECO:0000256" key="4">
    <source>
        <dbReference type="ARBA" id="ARBA00022960"/>
    </source>
</evidence>
<keyword evidence="12" id="KW-1185">Reference proteome</keyword>
<dbReference type="EC" id="3.4.-.-" evidence="11"/>
<keyword evidence="9" id="KW-1133">Transmembrane helix</keyword>
<dbReference type="Pfam" id="PF00768">
    <property type="entry name" value="Peptidase_S11"/>
    <property type="match status" value="1"/>
</dbReference>
<keyword evidence="4" id="KW-0133">Cell shape</keyword>
<evidence type="ECO:0000256" key="2">
    <source>
        <dbReference type="ARBA" id="ARBA00022729"/>
    </source>
</evidence>
<evidence type="ECO:0000256" key="7">
    <source>
        <dbReference type="RuleBase" id="RU004016"/>
    </source>
</evidence>